<protein>
    <submittedName>
        <fullName evidence="2">Uncharacterized protein</fullName>
    </submittedName>
</protein>
<name>A0A482XIJ5_LAOST</name>
<comment type="caution">
    <text evidence="2">The sequence shown here is derived from an EMBL/GenBank/DDBJ whole genome shotgun (WGS) entry which is preliminary data.</text>
</comment>
<sequence>MDVDPNYDPSDFLMKGLPAGAGGQGAAANEEIHDDLNVSESDEEGGGGGGSLQQVNLAAVPYKQEDVEEKEEGDGLWF</sequence>
<proteinExistence type="predicted"/>
<reference evidence="2 3" key="1">
    <citation type="journal article" date="2017" name="Gigascience">
        <title>Genome sequence of the small brown planthopper, Laodelphax striatellus.</title>
        <authorList>
            <person name="Zhu J."/>
            <person name="Jiang F."/>
            <person name="Wang X."/>
            <person name="Yang P."/>
            <person name="Bao Y."/>
            <person name="Zhao W."/>
            <person name="Wang W."/>
            <person name="Lu H."/>
            <person name="Wang Q."/>
            <person name="Cui N."/>
            <person name="Li J."/>
            <person name="Chen X."/>
            <person name="Luo L."/>
            <person name="Yu J."/>
            <person name="Kang L."/>
            <person name="Cui F."/>
        </authorList>
    </citation>
    <scope>NUCLEOTIDE SEQUENCE [LARGE SCALE GENOMIC DNA]</scope>
    <source>
        <strain evidence="2">Lst14</strain>
    </source>
</reference>
<dbReference type="Proteomes" id="UP000291343">
    <property type="component" value="Unassembled WGS sequence"/>
</dbReference>
<dbReference type="AlphaFoldDB" id="A0A482XIJ5"/>
<keyword evidence="3" id="KW-1185">Reference proteome</keyword>
<feature type="region of interest" description="Disordered" evidence="1">
    <location>
        <begin position="1"/>
        <end position="56"/>
    </location>
</feature>
<evidence type="ECO:0000256" key="1">
    <source>
        <dbReference type="SAM" id="MobiDB-lite"/>
    </source>
</evidence>
<evidence type="ECO:0000313" key="2">
    <source>
        <dbReference type="EMBL" id="RZF45111.1"/>
    </source>
</evidence>
<dbReference type="InParanoid" id="A0A482XIJ5"/>
<evidence type="ECO:0000313" key="3">
    <source>
        <dbReference type="Proteomes" id="UP000291343"/>
    </source>
</evidence>
<organism evidence="2 3">
    <name type="scientific">Laodelphax striatellus</name>
    <name type="common">Small brown planthopper</name>
    <name type="synonym">Delphax striatella</name>
    <dbReference type="NCBI Taxonomy" id="195883"/>
    <lineage>
        <taxon>Eukaryota</taxon>
        <taxon>Metazoa</taxon>
        <taxon>Ecdysozoa</taxon>
        <taxon>Arthropoda</taxon>
        <taxon>Hexapoda</taxon>
        <taxon>Insecta</taxon>
        <taxon>Pterygota</taxon>
        <taxon>Neoptera</taxon>
        <taxon>Paraneoptera</taxon>
        <taxon>Hemiptera</taxon>
        <taxon>Auchenorrhyncha</taxon>
        <taxon>Fulgoroidea</taxon>
        <taxon>Delphacidae</taxon>
        <taxon>Criomorphinae</taxon>
        <taxon>Laodelphax</taxon>
    </lineage>
</organism>
<gene>
    <name evidence="2" type="ORF">LSTR_LSTR017213</name>
</gene>
<accession>A0A482XIJ5</accession>
<dbReference type="EMBL" id="QKKF02009902">
    <property type="protein sequence ID" value="RZF45111.1"/>
    <property type="molecule type" value="Genomic_DNA"/>
</dbReference>